<evidence type="ECO:0000313" key="2">
    <source>
        <dbReference type="Proteomes" id="UP000269221"/>
    </source>
</evidence>
<dbReference type="Gene3D" id="3.40.50.300">
    <property type="entry name" value="P-loop containing nucleotide triphosphate hydrolases"/>
    <property type="match status" value="1"/>
</dbReference>
<dbReference type="GO" id="GO:0030286">
    <property type="term" value="C:dynein complex"/>
    <property type="evidence" value="ECO:0007669"/>
    <property type="project" value="InterPro"/>
</dbReference>
<accession>A0A3M0JQV0</accession>
<dbReference type="InterPro" id="IPR026983">
    <property type="entry name" value="DHC"/>
</dbReference>
<dbReference type="OrthoDB" id="9897724at2759"/>
<protein>
    <submittedName>
        <fullName evidence="1">Uncharacterized protein</fullName>
    </submittedName>
</protein>
<dbReference type="GO" id="GO:0045505">
    <property type="term" value="F:dynein intermediate chain binding"/>
    <property type="evidence" value="ECO:0007669"/>
    <property type="project" value="InterPro"/>
</dbReference>
<proteinExistence type="predicted"/>
<dbReference type="GO" id="GO:0007018">
    <property type="term" value="P:microtubule-based movement"/>
    <property type="evidence" value="ECO:0007669"/>
    <property type="project" value="InterPro"/>
</dbReference>
<reference evidence="1 2" key="1">
    <citation type="submission" date="2018-07" db="EMBL/GenBank/DDBJ databases">
        <title>A high quality draft genome assembly of the barn swallow (H. rustica rustica).</title>
        <authorList>
            <person name="Formenti G."/>
            <person name="Chiara M."/>
            <person name="Poveda L."/>
            <person name="Francoijs K.-J."/>
            <person name="Bonisoli-Alquati A."/>
            <person name="Canova L."/>
            <person name="Gianfranceschi L."/>
            <person name="Horner D.S."/>
            <person name="Saino N."/>
        </authorList>
    </citation>
    <scope>NUCLEOTIDE SEQUENCE [LARGE SCALE GENOMIC DNA]</scope>
    <source>
        <strain evidence="1">Chelidonia</strain>
        <tissue evidence="1">Blood</tissue>
    </source>
</reference>
<organism evidence="1 2">
    <name type="scientific">Hirundo rustica rustica</name>
    <dbReference type="NCBI Taxonomy" id="333673"/>
    <lineage>
        <taxon>Eukaryota</taxon>
        <taxon>Metazoa</taxon>
        <taxon>Chordata</taxon>
        <taxon>Craniata</taxon>
        <taxon>Vertebrata</taxon>
        <taxon>Euteleostomi</taxon>
        <taxon>Archelosauria</taxon>
        <taxon>Archosauria</taxon>
        <taxon>Dinosauria</taxon>
        <taxon>Saurischia</taxon>
        <taxon>Theropoda</taxon>
        <taxon>Coelurosauria</taxon>
        <taxon>Aves</taxon>
        <taxon>Neognathae</taxon>
        <taxon>Neoaves</taxon>
        <taxon>Telluraves</taxon>
        <taxon>Australaves</taxon>
        <taxon>Passeriformes</taxon>
        <taxon>Sylvioidea</taxon>
        <taxon>Hirundinidae</taxon>
        <taxon>Hirundo</taxon>
    </lineage>
</organism>
<dbReference type="STRING" id="333673.A0A3M0JQV0"/>
<dbReference type="PANTHER" id="PTHR22878">
    <property type="entry name" value="DYNEIN HEAVY CHAIN 6, AXONEMAL-LIKE-RELATED"/>
    <property type="match status" value="1"/>
</dbReference>
<comment type="caution">
    <text evidence="1">The sequence shown here is derived from an EMBL/GenBank/DDBJ whole genome shotgun (WGS) entry which is preliminary data.</text>
</comment>
<gene>
    <name evidence="1" type="ORF">DUI87_20413</name>
</gene>
<dbReference type="AlphaFoldDB" id="A0A3M0JQV0"/>
<dbReference type="PANTHER" id="PTHR22878:SF72">
    <property type="entry name" value="DYNEIN HEAVY CHAIN 3, AXONEMAL"/>
    <property type="match status" value="1"/>
</dbReference>
<dbReference type="InterPro" id="IPR027417">
    <property type="entry name" value="P-loop_NTPase"/>
</dbReference>
<keyword evidence="2" id="KW-1185">Reference proteome</keyword>
<sequence>MIKFDLDQELATKSPRVNNDQKEHKMKGMISGFKVRMDFNYFVICQEVATNMWLRCANYFCKLNDITVSTTGTITQMCCILEKLLLQVFTRTHAGLGFAKVIYIFFKRSKIFTHLNQRKKSVYSAPPGKRAFVFVDDLNMPAKEKYGAQPPIELLQQ</sequence>
<evidence type="ECO:0000313" key="1">
    <source>
        <dbReference type="EMBL" id="RMC03219.1"/>
    </source>
</evidence>
<dbReference type="Proteomes" id="UP000269221">
    <property type="component" value="Unassembled WGS sequence"/>
</dbReference>
<name>A0A3M0JQV0_HIRRU</name>
<dbReference type="Pfam" id="PF12775">
    <property type="entry name" value="AAA_7"/>
    <property type="match status" value="1"/>
</dbReference>
<dbReference type="GO" id="GO:0051959">
    <property type="term" value="F:dynein light intermediate chain binding"/>
    <property type="evidence" value="ECO:0007669"/>
    <property type="project" value="InterPro"/>
</dbReference>
<dbReference type="EMBL" id="QRBI01000131">
    <property type="protein sequence ID" value="RMC03219.1"/>
    <property type="molecule type" value="Genomic_DNA"/>
</dbReference>